<dbReference type="EMBL" id="JACMYG010000005">
    <property type="protein sequence ID" value="MBC2689596.1"/>
    <property type="molecule type" value="Genomic_DNA"/>
</dbReference>
<dbReference type="InterPro" id="IPR051918">
    <property type="entry name" value="STPP_CPPED1"/>
</dbReference>
<evidence type="ECO:0000313" key="4">
    <source>
        <dbReference type="Proteomes" id="UP000526003"/>
    </source>
</evidence>
<comment type="caution">
    <text evidence="3">The sequence shown here is derived from an EMBL/GenBank/DDBJ whole genome shotgun (WGS) entry which is preliminary data.</text>
</comment>
<keyword evidence="1" id="KW-0732">Signal</keyword>
<dbReference type="InterPro" id="IPR004843">
    <property type="entry name" value="Calcineurin-like_PHP"/>
</dbReference>
<feature type="signal peptide" evidence="1">
    <location>
        <begin position="1"/>
        <end position="24"/>
    </location>
</feature>
<dbReference type="Pfam" id="PF00149">
    <property type="entry name" value="Metallophos"/>
    <property type="match status" value="1"/>
</dbReference>
<dbReference type="Proteomes" id="UP000526003">
    <property type="component" value="Unassembled WGS sequence"/>
</dbReference>
<dbReference type="SUPFAM" id="SSF56300">
    <property type="entry name" value="Metallo-dependent phosphatases"/>
    <property type="match status" value="1"/>
</dbReference>
<dbReference type="PANTHER" id="PTHR43143:SF1">
    <property type="entry name" value="SERINE_THREONINE-PROTEIN PHOSPHATASE CPPED1"/>
    <property type="match status" value="1"/>
</dbReference>
<keyword evidence="4" id="KW-1185">Reference proteome</keyword>
<protein>
    <submittedName>
        <fullName evidence="3">Metallophosphoesterase</fullName>
    </submittedName>
</protein>
<organism evidence="3 4">
    <name type="scientific">Pseudomonas kielensis</name>
    <dbReference type="NCBI Taxonomy" id="2762577"/>
    <lineage>
        <taxon>Bacteria</taxon>
        <taxon>Pseudomonadati</taxon>
        <taxon>Pseudomonadota</taxon>
        <taxon>Gammaproteobacteria</taxon>
        <taxon>Pseudomonadales</taxon>
        <taxon>Pseudomonadaceae</taxon>
        <taxon>Pseudomonas</taxon>
    </lineage>
</organism>
<feature type="domain" description="Calcineurin-like phosphoesterase" evidence="2">
    <location>
        <begin position="36"/>
        <end position="275"/>
    </location>
</feature>
<dbReference type="InterPro" id="IPR029052">
    <property type="entry name" value="Metallo-depent_PP-like"/>
</dbReference>
<gene>
    <name evidence="3" type="ORF">H7995_07265</name>
</gene>
<accession>A0A7X1GBW1</accession>
<reference evidence="3 4" key="1">
    <citation type="submission" date="2020-08" db="EMBL/GenBank/DDBJ databases">
        <title>Pseudomonas sp. nov.</title>
        <authorList>
            <person name="Gieschler S."/>
            <person name="Fiedler G."/>
            <person name="Brinks E."/>
            <person name="Boehnlein C."/>
            <person name="Franz C.M.A.P."/>
            <person name="Kabisch J."/>
        </authorList>
    </citation>
    <scope>NUCLEOTIDE SEQUENCE [LARGE SCALE GENOMIC DNA]</scope>
    <source>
        <strain evidence="3 4">MBT-1</strain>
    </source>
</reference>
<sequence length="337" mass="37998">MKLINCYKLATVLGLFCWAPGAFSAQVTESPRHLVFTSDPQYPWTESSDDGSPESDSQRDSRSKWLIDSQYADIADFRRNFGGAQRVPVMINGDLTAFGHGWQRSALMPILDARLEGLYDYGLGNHDYENNVDDCFLNSCAADSIEAFKQRYWGKVDSLDFGVRVAGRTEIYYGSLAYSRNLGDVHLVQLHNEPTYSANFSSGVPLISPKAFEINDALDWLEGDLKKAREQGRIIILNLHKPRGWAGSEQQITRFRTMIETYKVTAVFAGHYHDYSGRYWNATGEFGQVPVFLSGSASQQSYLIASFAADRQSLTIHRVKGNNWPSRQVESVIDVRY</sequence>
<dbReference type="AlphaFoldDB" id="A0A7X1GBW1"/>
<feature type="chain" id="PRO_5030609489" evidence="1">
    <location>
        <begin position="25"/>
        <end position="337"/>
    </location>
</feature>
<name>A0A7X1GBW1_9PSED</name>
<dbReference type="GO" id="GO:0016787">
    <property type="term" value="F:hydrolase activity"/>
    <property type="evidence" value="ECO:0007669"/>
    <property type="project" value="InterPro"/>
</dbReference>
<dbReference type="Gene3D" id="3.60.21.10">
    <property type="match status" value="1"/>
</dbReference>
<evidence type="ECO:0000256" key="1">
    <source>
        <dbReference type="SAM" id="SignalP"/>
    </source>
</evidence>
<evidence type="ECO:0000259" key="2">
    <source>
        <dbReference type="Pfam" id="PF00149"/>
    </source>
</evidence>
<evidence type="ECO:0000313" key="3">
    <source>
        <dbReference type="EMBL" id="MBC2689596.1"/>
    </source>
</evidence>
<proteinExistence type="predicted"/>
<dbReference type="PANTHER" id="PTHR43143">
    <property type="entry name" value="METALLOPHOSPHOESTERASE, CALCINEURIN SUPERFAMILY"/>
    <property type="match status" value="1"/>
</dbReference>